<evidence type="ECO:0000256" key="9">
    <source>
        <dbReference type="ARBA" id="ARBA00077143"/>
    </source>
</evidence>
<dbReference type="SUPFAM" id="SSF53335">
    <property type="entry name" value="S-adenosyl-L-methionine-dependent methyltransferases"/>
    <property type="match status" value="1"/>
</dbReference>
<dbReference type="Gene3D" id="3.40.50.150">
    <property type="entry name" value="Vaccinia Virus protein VP39"/>
    <property type="match status" value="1"/>
</dbReference>
<dbReference type="InterPro" id="IPR002905">
    <property type="entry name" value="Trm1"/>
</dbReference>
<evidence type="ECO:0000313" key="14">
    <source>
        <dbReference type="EMBL" id="ERF76710.1"/>
    </source>
</evidence>
<evidence type="ECO:0000256" key="12">
    <source>
        <dbReference type="PROSITE-ProRule" id="PRU00958"/>
    </source>
</evidence>
<feature type="region of interest" description="Disordered" evidence="13">
    <location>
        <begin position="521"/>
        <end position="545"/>
    </location>
</feature>
<evidence type="ECO:0000256" key="11">
    <source>
        <dbReference type="ARBA" id="ARBA00083299"/>
    </source>
</evidence>
<dbReference type="FunFam" id="3.40.50.150:FF:000051">
    <property type="entry name" value="tRNA (guanine(26)-N(2))-dimethyltransferase"/>
    <property type="match status" value="1"/>
</dbReference>
<dbReference type="PROSITE" id="PS51626">
    <property type="entry name" value="SAM_MT_TRM1"/>
    <property type="match status" value="1"/>
</dbReference>
<dbReference type="GO" id="GO:0005634">
    <property type="term" value="C:nucleus"/>
    <property type="evidence" value="ECO:0007669"/>
    <property type="project" value="TreeGrafter"/>
</dbReference>
<dbReference type="RefSeq" id="XP_007785922.1">
    <property type="nucleotide sequence ID" value="XM_007787732.1"/>
</dbReference>
<feature type="region of interest" description="Disordered" evidence="13">
    <location>
        <begin position="182"/>
        <end position="205"/>
    </location>
</feature>
<dbReference type="PANTHER" id="PTHR10631:SF3">
    <property type="entry name" value="TRNA (GUANINE(26)-N(2))-DIMETHYLTRANSFERASE"/>
    <property type="match status" value="1"/>
</dbReference>
<name>U1I0I3_ENDPU</name>
<accession>U1I0I3</accession>
<feature type="compositionally biased region" description="Pro residues" evidence="13">
    <location>
        <begin position="528"/>
        <end position="545"/>
    </location>
</feature>
<feature type="region of interest" description="Disordered" evidence="13">
    <location>
        <begin position="35"/>
        <end position="55"/>
    </location>
</feature>
<dbReference type="OrthoDB" id="6349953at2759"/>
<keyword evidence="4 12" id="KW-0949">S-adenosyl-L-methionine</keyword>
<proteinExistence type="inferred from homology"/>
<dbReference type="InterPro" id="IPR042296">
    <property type="entry name" value="tRNA_met_Trm1_C"/>
</dbReference>
<reference evidence="15" key="1">
    <citation type="journal article" date="2014" name="BMC Genomics">
        <title>Genome characteristics reveal the impact of lichenization on lichen-forming fungus Endocarpon pusillum Hedwig (Verrucariales, Ascomycota).</title>
        <authorList>
            <person name="Wang Y.-Y."/>
            <person name="Liu B."/>
            <person name="Zhang X.-Y."/>
            <person name="Zhou Q.-M."/>
            <person name="Zhang T."/>
            <person name="Li H."/>
            <person name="Yu Y.-F."/>
            <person name="Zhang X.-L."/>
            <person name="Hao X.-Y."/>
            <person name="Wang M."/>
            <person name="Wang L."/>
            <person name="Wei J.-C."/>
        </authorList>
    </citation>
    <scope>NUCLEOTIDE SEQUENCE [LARGE SCALE GENOMIC DNA]</scope>
    <source>
        <strain evidence="15">Z07020 / HMAS-L-300199</strain>
    </source>
</reference>
<evidence type="ECO:0000256" key="3">
    <source>
        <dbReference type="ARBA" id="ARBA00022679"/>
    </source>
</evidence>
<evidence type="ECO:0000256" key="1">
    <source>
        <dbReference type="ARBA" id="ARBA00022555"/>
    </source>
</evidence>
<dbReference type="GO" id="GO:0002940">
    <property type="term" value="P:tRNA N2-guanine methylation"/>
    <property type="evidence" value="ECO:0007669"/>
    <property type="project" value="TreeGrafter"/>
</dbReference>
<organism evidence="14 15">
    <name type="scientific">Endocarpon pusillum (strain Z07020 / HMAS-L-300199)</name>
    <name type="common">Lichen-forming fungus</name>
    <dbReference type="NCBI Taxonomy" id="1263415"/>
    <lineage>
        <taxon>Eukaryota</taxon>
        <taxon>Fungi</taxon>
        <taxon>Dikarya</taxon>
        <taxon>Ascomycota</taxon>
        <taxon>Pezizomycotina</taxon>
        <taxon>Eurotiomycetes</taxon>
        <taxon>Chaetothyriomycetidae</taxon>
        <taxon>Verrucariales</taxon>
        <taxon>Verrucariaceae</taxon>
        <taxon>Endocarpon</taxon>
    </lineage>
</organism>
<dbReference type="AlphaFoldDB" id="U1I0I3"/>
<keyword evidence="1 12" id="KW-0820">tRNA-binding</keyword>
<evidence type="ECO:0000313" key="15">
    <source>
        <dbReference type="Proteomes" id="UP000019373"/>
    </source>
</evidence>
<evidence type="ECO:0000256" key="6">
    <source>
        <dbReference type="ARBA" id="ARBA00022884"/>
    </source>
</evidence>
<feature type="compositionally biased region" description="Basic and acidic residues" evidence="13">
    <location>
        <begin position="125"/>
        <end position="141"/>
    </location>
</feature>
<dbReference type="Proteomes" id="UP000019373">
    <property type="component" value="Unassembled WGS sequence"/>
</dbReference>
<evidence type="ECO:0000256" key="5">
    <source>
        <dbReference type="ARBA" id="ARBA00022694"/>
    </source>
</evidence>
<dbReference type="GO" id="GO:0000049">
    <property type="term" value="F:tRNA binding"/>
    <property type="evidence" value="ECO:0007669"/>
    <property type="project" value="UniProtKB-UniRule"/>
</dbReference>
<evidence type="ECO:0000256" key="4">
    <source>
        <dbReference type="ARBA" id="ARBA00022691"/>
    </source>
</evidence>
<sequence>MSTSTPTAPATESVTVNGINYRPIREGLASILAPYREAPADHATTKGKKPRNNDQGEQAVFYNPVQQFNRDLSVLAILAYGEAALVEKAERYQKKHGQTKRQRENAKKKKAANGTASDPGIEVEPDLRDSDGSRKRKRADEASEEAFGKASSGPDEYNAKRTKTDVPELDDEELEMMQTYENGQTQSHPNSLDGPADQLAETGSKHGPRFTILDALSATGLRALRYAKEIPFATRIIANDLSRDAAKSIEMNIDHNGLKGKVCSNVGDARAYMYSKVGIEQTSSSGTSIHRFDVIDLDPYGTAAPFFDSALQAIQDGGLLCVTCTDAGVFASNGYPEKAYALYGGIPTKGAHSHEGGLRLILHAIAAAGAKYGIAIEPLLSLSIDFYARLFIRIHKQQKDVKLLAGTTMIVYSCDHGCGAWTTQLLVRNNTQKSKSGEMYFKHSYAQGPNAAPFCEHCGKKTHLSGPVWAGPLHNPYFIQRILDKLPSLDKTTYTTMPRIEGMLTVALEEDLNLDQKLISTTSTPVPATNPDPQPRPSTLPIPRTPPSQLDSHPFFFIPSYLAKILHCQTPSEDCLRGALRHLGYRVTRSHCKPGSFKTDTPWTVIWEVMREWMRTRAPAKEGAITEGMAGWGILGRLRGSERARSQDWKYEVEGLVRKAGTVDEIKTGLEAALFRLGREGSDNGGGGGGARVGQMKKDRADGVSESEAEAEVETEKKNEEVSATDASKLEIIFDEALGKEKSPRKLCRYQLNPRPNWGPMNRAAGS</sequence>
<comment type="similarity">
    <text evidence="12">Belongs to the class I-like SAM-binding methyltransferase superfamily. Trm1 family.</text>
</comment>
<dbReference type="EC" id="2.1.1.216" evidence="7"/>
<keyword evidence="15" id="KW-1185">Reference proteome</keyword>
<dbReference type="PANTHER" id="PTHR10631">
    <property type="entry name" value="N 2 ,N 2 -DIMETHYLGUANOSINE TRNA METHYLTRANSFERASE"/>
    <property type="match status" value="1"/>
</dbReference>
<keyword evidence="2 12" id="KW-0489">Methyltransferase</keyword>
<evidence type="ECO:0000256" key="13">
    <source>
        <dbReference type="SAM" id="MobiDB-lite"/>
    </source>
</evidence>
<evidence type="ECO:0000256" key="8">
    <source>
        <dbReference type="ARBA" id="ARBA00051897"/>
    </source>
</evidence>
<feature type="compositionally biased region" description="Basic and acidic residues" evidence="13">
    <location>
        <begin position="157"/>
        <end position="166"/>
    </location>
</feature>
<dbReference type="Pfam" id="PF02005">
    <property type="entry name" value="TRM"/>
    <property type="match status" value="2"/>
</dbReference>
<dbReference type="HOGENOM" id="CLU_010862_2_0_1"/>
<keyword evidence="5 12" id="KW-0819">tRNA processing</keyword>
<dbReference type="FunFam" id="3.30.56.70:FF:000001">
    <property type="entry name" value="tRNA (guanine(26)-N(2))-dimethyltransferase"/>
    <property type="match status" value="1"/>
</dbReference>
<feature type="region of interest" description="Disordered" evidence="13">
    <location>
        <begin position="680"/>
        <end position="726"/>
    </location>
</feature>
<dbReference type="Gene3D" id="3.30.56.70">
    <property type="entry name" value="N2,N2-dimethylguanosine tRNA methyltransferase, C-terminal domain"/>
    <property type="match status" value="1"/>
</dbReference>
<dbReference type="InterPro" id="IPR029063">
    <property type="entry name" value="SAM-dependent_MTases_sf"/>
</dbReference>
<feature type="compositionally biased region" description="Basic residues" evidence="13">
    <location>
        <begin position="93"/>
        <end position="111"/>
    </location>
</feature>
<protein>
    <recommendedName>
        <fullName evidence="7">tRNA (guanine(26)-N(2))-dimethyltransferase</fullName>
        <ecNumber evidence="7">2.1.1.216</ecNumber>
    </recommendedName>
    <alternativeName>
        <fullName evidence="10">tRNA 2,2-dimethylguanosine-26 methyltransferase</fullName>
    </alternativeName>
    <alternativeName>
        <fullName evidence="9">tRNA(guanine-26,N(2)-N(2)) methyltransferase</fullName>
    </alternativeName>
    <alternativeName>
        <fullName evidence="11">tRNA(m(2,2)G26)dimethyltransferase</fullName>
    </alternativeName>
</protein>
<dbReference type="GeneID" id="19237303"/>
<evidence type="ECO:0000256" key="7">
    <source>
        <dbReference type="ARBA" id="ARBA00039099"/>
    </source>
</evidence>
<evidence type="ECO:0000256" key="10">
    <source>
        <dbReference type="ARBA" id="ARBA00082896"/>
    </source>
</evidence>
<gene>
    <name evidence="14" type="ORF">EPUS_02249</name>
</gene>
<feature type="region of interest" description="Disordered" evidence="13">
    <location>
        <begin position="91"/>
        <end position="168"/>
    </location>
</feature>
<dbReference type="OMA" id="MKCCHEM"/>
<keyword evidence="6 12" id="KW-0694">RNA-binding</keyword>
<evidence type="ECO:0000256" key="2">
    <source>
        <dbReference type="ARBA" id="ARBA00022603"/>
    </source>
</evidence>
<feature type="compositionally biased region" description="Gly residues" evidence="13">
    <location>
        <begin position="683"/>
        <end position="692"/>
    </location>
</feature>
<dbReference type="EMBL" id="KE720721">
    <property type="protein sequence ID" value="ERF76710.1"/>
    <property type="molecule type" value="Genomic_DNA"/>
</dbReference>
<comment type="catalytic activity">
    <reaction evidence="8">
        <text>guanosine(26) in tRNA + 2 S-adenosyl-L-methionine = N(2)-dimethylguanosine(26) in tRNA + 2 S-adenosyl-L-homocysteine + 2 H(+)</text>
        <dbReference type="Rhea" id="RHEA:43140"/>
        <dbReference type="Rhea" id="RHEA-COMP:10359"/>
        <dbReference type="Rhea" id="RHEA-COMP:10360"/>
        <dbReference type="ChEBI" id="CHEBI:15378"/>
        <dbReference type="ChEBI" id="CHEBI:57856"/>
        <dbReference type="ChEBI" id="CHEBI:59789"/>
        <dbReference type="ChEBI" id="CHEBI:74269"/>
        <dbReference type="ChEBI" id="CHEBI:74513"/>
        <dbReference type="EC" id="2.1.1.216"/>
    </reaction>
</comment>
<dbReference type="eggNOG" id="KOG1253">
    <property type="taxonomic scope" value="Eukaryota"/>
</dbReference>
<dbReference type="GO" id="GO:0160104">
    <property type="term" value="F:tRNA (guanine(26)-N2)-dimethyltransferase activity"/>
    <property type="evidence" value="ECO:0007669"/>
    <property type="project" value="UniProtKB-EC"/>
</dbReference>
<keyword evidence="3 12" id="KW-0808">Transferase</keyword>